<dbReference type="Proteomes" id="UP000824120">
    <property type="component" value="Chromosome 9"/>
</dbReference>
<evidence type="ECO:0000256" key="1">
    <source>
        <dbReference type="ARBA" id="ARBA00009995"/>
    </source>
</evidence>
<dbReference type="PANTHER" id="PTHR11926:SF870">
    <property type="entry name" value="UDP-GLYCOSYLTRANSFERASE 75B1"/>
    <property type="match status" value="1"/>
</dbReference>
<keyword evidence="2" id="KW-0808">Transferase</keyword>
<dbReference type="PANTHER" id="PTHR11926">
    <property type="entry name" value="GLUCOSYL/GLUCURONOSYL TRANSFERASES"/>
    <property type="match status" value="1"/>
</dbReference>
<accession>A0A9J5XM27</accession>
<reference evidence="3 4" key="1">
    <citation type="submission" date="2020-09" db="EMBL/GenBank/DDBJ databases">
        <title>De no assembly of potato wild relative species, Solanum commersonii.</title>
        <authorList>
            <person name="Cho K."/>
        </authorList>
    </citation>
    <scope>NUCLEOTIDE SEQUENCE [LARGE SCALE GENOMIC DNA]</scope>
    <source>
        <strain evidence="3">LZ3.2</strain>
        <tissue evidence="3">Leaf</tissue>
    </source>
</reference>
<name>A0A9J5XM27_SOLCO</name>
<comment type="caution">
    <text evidence="3">The sequence shown here is derived from an EMBL/GenBank/DDBJ whole genome shotgun (WGS) entry which is preliminary data.</text>
</comment>
<keyword evidence="4" id="KW-1185">Reference proteome</keyword>
<keyword evidence="2" id="KW-0328">Glycosyltransferase</keyword>
<dbReference type="Gene3D" id="3.40.50.2000">
    <property type="entry name" value="Glycogen Phosphorylase B"/>
    <property type="match status" value="1"/>
</dbReference>
<dbReference type="GO" id="GO:0080044">
    <property type="term" value="F:quercetin 7-O-glucosyltransferase activity"/>
    <property type="evidence" value="ECO:0007669"/>
    <property type="project" value="TreeGrafter"/>
</dbReference>
<sequence>ITENLKNDCHVLLVTFPGQGIKVTFSTSLTAFNRISKLPNIEGLSFTPFSDGYDGKFKGSLDESKSRAAEGCPFKRVIYTTLMAWVGIVAKGINVPSTFFWIQPATVLDIYYYCFTDYADCFKNCSEDQVVDLPGLPRLSPRDFPSFVFTDVNSKYGWGVKSIIDQIELLNSEENPRVLEHF</sequence>
<feature type="non-terminal residue" evidence="3">
    <location>
        <position position="182"/>
    </location>
</feature>
<comment type="similarity">
    <text evidence="1">Belongs to the UDP-glycosyltransferase family.</text>
</comment>
<dbReference type="EMBL" id="JACXVP010000009">
    <property type="protein sequence ID" value="KAG5588850.1"/>
    <property type="molecule type" value="Genomic_DNA"/>
</dbReference>
<dbReference type="OrthoDB" id="5835829at2759"/>
<evidence type="ECO:0000313" key="3">
    <source>
        <dbReference type="EMBL" id="KAG5588850.1"/>
    </source>
</evidence>
<evidence type="ECO:0000256" key="2">
    <source>
        <dbReference type="ARBA" id="ARBA00022676"/>
    </source>
</evidence>
<dbReference type="AlphaFoldDB" id="A0A9J5XM27"/>
<dbReference type="SUPFAM" id="SSF53756">
    <property type="entry name" value="UDP-Glycosyltransferase/glycogen phosphorylase"/>
    <property type="match status" value="1"/>
</dbReference>
<evidence type="ECO:0000313" key="4">
    <source>
        <dbReference type="Proteomes" id="UP000824120"/>
    </source>
</evidence>
<dbReference type="GO" id="GO:0080043">
    <property type="term" value="F:quercetin 3-O-glucosyltransferase activity"/>
    <property type="evidence" value="ECO:0007669"/>
    <property type="project" value="TreeGrafter"/>
</dbReference>
<organism evidence="3 4">
    <name type="scientific">Solanum commersonii</name>
    <name type="common">Commerson's wild potato</name>
    <name type="synonym">Commerson's nightshade</name>
    <dbReference type="NCBI Taxonomy" id="4109"/>
    <lineage>
        <taxon>Eukaryota</taxon>
        <taxon>Viridiplantae</taxon>
        <taxon>Streptophyta</taxon>
        <taxon>Embryophyta</taxon>
        <taxon>Tracheophyta</taxon>
        <taxon>Spermatophyta</taxon>
        <taxon>Magnoliopsida</taxon>
        <taxon>eudicotyledons</taxon>
        <taxon>Gunneridae</taxon>
        <taxon>Pentapetalae</taxon>
        <taxon>asterids</taxon>
        <taxon>lamiids</taxon>
        <taxon>Solanales</taxon>
        <taxon>Solanaceae</taxon>
        <taxon>Solanoideae</taxon>
        <taxon>Solaneae</taxon>
        <taxon>Solanum</taxon>
    </lineage>
</organism>
<gene>
    <name evidence="3" type="ORF">H5410_049284</name>
</gene>
<proteinExistence type="inferred from homology"/>
<protein>
    <submittedName>
        <fullName evidence="3">Uncharacterized protein</fullName>
    </submittedName>
</protein>